<protein>
    <submittedName>
        <fullName evidence="1">SapC family protein</fullName>
    </submittedName>
</protein>
<sequence length="165" mass="17664">MQPVLCVDEASGLVVESEEGEAFFDETGEPSASLQQVWAFLQKAAKSEAVLANACAQLHAAGVIEPWPITIQGADGMQQVSGLHRVNELALNTLDDAAFGPLRRAAGVGMAYAQLLSMGNLSTLGELARARAQTEAAERAKSEVRPMITLPEDNTIDWDWSKIGR</sequence>
<evidence type="ECO:0000313" key="2">
    <source>
        <dbReference type="Proteomes" id="UP000474159"/>
    </source>
</evidence>
<keyword evidence="2" id="KW-1185">Reference proteome</keyword>
<accession>A0A6L3SVP4</accession>
<evidence type="ECO:0000313" key="1">
    <source>
        <dbReference type="EMBL" id="KAB1077838.1"/>
    </source>
</evidence>
<dbReference type="EMBL" id="VZZK01000017">
    <property type="protein sequence ID" value="KAB1077838.1"/>
    <property type="molecule type" value="Genomic_DNA"/>
</dbReference>
<dbReference type="Proteomes" id="UP000474159">
    <property type="component" value="Unassembled WGS sequence"/>
</dbReference>
<name>A0A6L3SVP4_9HYPH</name>
<reference evidence="1 2" key="1">
    <citation type="submission" date="2019-09" db="EMBL/GenBank/DDBJ databases">
        <title>YIM 48816 draft genome.</title>
        <authorList>
            <person name="Jiang L."/>
        </authorList>
    </citation>
    <scope>NUCLEOTIDE SEQUENCE [LARGE SCALE GENOMIC DNA]</scope>
    <source>
        <strain evidence="1 2">YIM 48816</strain>
    </source>
</reference>
<dbReference type="Pfam" id="PF07277">
    <property type="entry name" value="SapC"/>
    <property type="match status" value="1"/>
</dbReference>
<comment type="caution">
    <text evidence="1">The sequence shown here is derived from an EMBL/GenBank/DDBJ whole genome shotgun (WGS) entry which is preliminary data.</text>
</comment>
<dbReference type="OrthoDB" id="9806524at2"/>
<dbReference type="RefSeq" id="WP_151001324.1">
    <property type="nucleotide sequence ID" value="NZ_BPQY01000265.1"/>
</dbReference>
<organism evidence="1 2">
    <name type="scientific">Methylobacterium soli</name>
    <dbReference type="NCBI Taxonomy" id="553447"/>
    <lineage>
        <taxon>Bacteria</taxon>
        <taxon>Pseudomonadati</taxon>
        <taxon>Pseudomonadota</taxon>
        <taxon>Alphaproteobacteria</taxon>
        <taxon>Hyphomicrobiales</taxon>
        <taxon>Methylobacteriaceae</taxon>
        <taxon>Methylobacterium</taxon>
    </lineage>
</organism>
<dbReference type="AlphaFoldDB" id="A0A6L3SVP4"/>
<gene>
    <name evidence="1" type="ORF">F6X53_16580</name>
</gene>
<dbReference type="InterPro" id="IPR010836">
    <property type="entry name" value="SapC"/>
</dbReference>
<proteinExistence type="predicted"/>